<organism evidence="1 2">
    <name type="scientific">Fructobacillus ficulneus</name>
    <dbReference type="NCBI Taxonomy" id="157463"/>
    <lineage>
        <taxon>Bacteria</taxon>
        <taxon>Bacillati</taxon>
        <taxon>Bacillota</taxon>
        <taxon>Bacilli</taxon>
        <taxon>Lactobacillales</taxon>
        <taxon>Lactobacillaceae</taxon>
        <taxon>Fructobacillus</taxon>
    </lineage>
</organism>
<sequence>MFNKKKKNTHRQLKDEYDAILLRQVNEARVNYQQAQESEVALIDSRVNGHLIQAQTAMEKAKFSYLYNEARRRKTVAKNPLLFHQPQD</sequence>
<keyword evidence="2" id="KW-1185">Reference proteome</keyword>
<dbReference type="Pfam" id="PF10704">
    <property type="entry name" value="DUF2508"/>
    <property type="match status" value="1"/>
</dbReference>
<dbReference type="STRING" id="157463.GCA_001047075_00117"/>
<evidence type="ECO:0000313" key="2">
    <source>
        <dbReference type="Proteomes" id="UP000253891"/>
    </source>
</evidence>
<dbReference type="AlphaFoldDB" id="A0A0K8MF80"/>
<evidence type="ECO:0000313" key="1">
    <source>
        <dbReference type="EMBL" id="GAO99196.1"/>
    </source>
</evidence>
<dbReference type="RefSeq" id="WP_061992623.1">
    <property type="nucleotide sequence ID" value="NZ_DF967986.1"/>
</dbReference>
<accession>A0A0K8MF80</accession>
<gene>
    <name evidence="1" type="ORF">FFIC_090180</name>
</gene>
<protein>
    <recommendedName>
        <fullName evidence="3">DUF2508 family protein</fullName>
    </recommendedName>
</protein>
<dbReference type="EMBL" id="DF967986">
    <property type="protein sequence ID" value="GAO99196.1"/>
    <property type="molecule type" value="Genomic_DNA"/>
</dbReference>
<evidence type="ECO:0008006" key="3">
    <source>
        <dbReference type="Google" id="ProtNLM"/>
    </source>
</evidence>
<dbReference type="Proteomes" id="UP000253891">
    <property type="component" value="Unassembled WGS sequence"/>
</dbReference>
<proteinExistence type="predicted"/>
<dbReference type="InterPro" id="IPR019644">
    <property type="entry name" value="DUF2508"/>
</dbReference>
<dbReference type="OrthoDB" id="2167041at2"/>
<name>A0A0K8MF80_9LACO</name>
<reference evidence="1 2" key="1">
    <citation type="journal article" date="2015" name="BMC Genomics">
        <title>Comparative genomics of Fructobacillus spp. and Leuconostoc spp. reveals niche-specific evolution of Fructobacillus spp.</title>
        <authorList>
            <person name="Endo A."/>
            <person name="Tanizawa Y."/>
            <person name="Tanaka N."/>
            <person name="Maeno S."/>
            <person name="Kumar H."/>
            <person name="Shiwa Y."/>
            <person name="Okada S."/>
            <person name="Yoshikawa H."/>
            <person name="Dicks L."/>
            <person name="Nakagawa J."/>
            <person name="Arita M."/>
        </authorList>
    </citation>
    <scope>NUCLEOTIDE SEQUENCE [LARGE SCALE GENOMIC DNA]</scope>
    <source>
        <strain evidence="1 2">JCM 12225</strain>
    </source>
</reference>